<organism evidence="1 2">
    <name type="scientific">Longispora fulva</name>
    <dbReference type="NCBI Taxonomy" id="619741"/>
    <lineage>
        <taxon>Bacteria</taxon>
        <taxon>Bacillati</taxon>
        <taxon>Actinomycetota</taxon>
        <taxon>Actinomycetes</taxon>
        <taxon>Micromonosporales</taxon>
        <taxon>Micromonosporaceae</taxon>
        <taxon>Longispora</taxon>
    </lineage>
</organism>
<reference evidence="1" key="1">
    <citation type="submission" date="2020-11" db="EMBL/GenBank/DDBJ databases">
        <title>Sequencing the genomes of 1000 actinobacteria strains.</title>
        <authorList>
            <person name="Klenk H.-P."/>
        </authorList>
    </citation>
    <scope>NUCLEOTIDE SEQUENCE</scope>
    <source>
        <strain evidence="1">DSM 45356</strain>
    </source>
</reference>
<dbReference type="AlphaFoldDB" id="A0A8J7GER1"/>
<keyword evidence="2" id="KW-1185">Reference proteome</keyword>
<proteinExistence type="predicted"/>
<sequence length="48" mass="5065">MSPTALLELGPTRLTEGTDADTVQFIGDLDELVESTMCSCNAGDDAPY</sequence>
<name>A0A8J7GER1_9ACTN</name>
<evidence type="ECO:0000313" key="1">
    <source>
        <dbReference type="EMBL" id="MBG6136525.1"/>
    </source>
</evidence>
<gene>
    <name evidence="1" type="ORF">IW245_002719</name>
</gene>
<dbReference type="Proteomes" id="UP000622552">
    <property type="component" value="Unassembled WGS sequence"/>
</dbReference>
<evidence type="ECO:0000313" key="2">
    <source>
        <dbReference type="Proteomes" id="UP000622552"/>
    </source>
</evidence>
<dbReference type="RefSeq" id="WP_197003488.1">
    <property type="nucleotide sequence ID" value="NZ_BONS01000015.1"/>
</dbReference>
<comment type="caution">
    <text evidence="1">The sequence shown here is derived from an EMBL/GenBank/DDBJ whole genome shotgun (WGS) entry which is preliminary data.</text>
</comment>
<dbReference type="EMBL" id="JADOUF010000001">
    <property type="protein sequence ID" value="MBG6136525.1"/>
    <property type="molecule type" value="Genomic_DNA"/>
</dbReference>
<accession>A0A8J7GER1</accession>
<protein>
    <submittedName>
        <fullName evidence="1">Uncharacterized protein</fullName>
    </submittedName>
</protein>